<feature type="region of interest" description="Disordered" evidence="1">
    <location>
        <begin position="1"/>
        <end position="36"/>
    </location>
</feature>
<proteinExistence type="predicted"/>
<evidence type="ECO:0000256" key="1">
    <source>
        <dbReference type="SAM" id="MobiDB-lite"/>
    </source>
</evidence>
<dbReference type="EMBL" id="JAEACU010000003">
    <property type="protein sequence ID" value="KAH7537129.1"/>
    <property type="molecule type" value="Genomic_DNA"/>
</dbReference>
<dbReference type="Proteomes" id="UP000813462">
    <property type="component" value="Unassembled WGS sequence"/>
</dbReference>
<dbReference type="PANTHER" id="PTHR33373:SF28">
    <property type="entry name" value="OS07G0479600 PROTEIN"/>
    <property type="match status" value="1"/>
</dbReference>
<evidence type="ECO:0000313" key="2">
    <source>
        <dbReference type="EMBL" id="KAH7537129.1"/>
    </source>
</evidence>
<accession>A0A978VNK4</accession>
<dbReference type="PANTHER" id="PTHR33373">
    <property type="entry name" value="OS07G0479600 PROTEIN"/>
    <property type="match status" value="1"/>
</dbReference>
<organism evidence="2 3">
    <name type="scientific">Ziziphus jujuba var. spinosa</name>
    <dbReference type="NCBI Taxonomy" id="714518"/>
    <lineage>
        <taxon>Eukaryota</taxon>
        <taxon>Viridiplantae</taxon>
        <taxon>Streptophyta</taxon>
        <taxon>Embryophyta</taxon>
        <taxon>Tracheophyta</taxon>
        <taxon>Spermatophyta</taxon>
        <taxon>Magnoliopsida</taxon>
        <taxon>eudicotyledons</taxon>
        <taxon>Gunneridae</taxon>
        <taxon>Pentapetalae</taxon>
        <taxon>rosids</taxon>
        <taxon>fabids</taxon>
        <taxon>Rosales</taxon>
        <taxon>Rhamnaceae</taxon>
        <taxon>Paliureae</taxon>
        <taxon>Ziziphus</taxon>
    </lineage>
</organism>
<protein>
    <recommendedName>
        <fullName evidence="4">DUF4050 domain-containing protein</fullName>
    </recommendedName>
</protein>
<gene>
    <name evidence="2" type="ORF">FEM48_Zijuj03G0059100</name>
</gene>
<comment type="caution">
    <text evidence="2">The sequence shown here is derived from an EMBL/GenBank/DDBJ whole genome shotgun (WGS) entry which is preliminary data.</text>
</comment>
<dbReference type="AlphaFoldDB" id="A0A978VNK4"/>
<evidence type="ECO:0000313" key="3">
    <source>
        <dbReference type="Proteomes" id="UP000813462"/>
    </source>
</evidence>
<evidence type="ECO:0008006" key="4">
    <source>
        <dbReference type="Google" id="ProtNLM"/>
    </source>
</evidence>
<sequence length="116" mass="13238">MLEIMEVNTRNSHSKEKRPLDQSKSNNQGKKTAGKEVNTSVFVNYAAIDWHERRRKWVGDQSQRGQRMAKDPIISWTTAYEDLLSTNEPFSEPIPLPSNYMSGGPDIVMIKMKIGV</sequence>
<reference evidence="2" key="1">
    <citation type="journal article" date="2021" name="Front. Plant Sci.">
        <title>Chromosome-Scale Genome Assembly for Chinese Sour Jujube and Insights Into Its Genome Evolution and Domestication Signature.</title>
        <authorList>
            <person name="Shen L.-Y."/>
            <person name="Luo H."/>
            <person name="Wang X.-L."/>
            <person name="Wang X.-M."/>
            <person name="Qiu X.-J."/>
            <person name="Liu H."/>
            <person name="Zhou S.-S."/>
            <person name="Jia K.-H."/>
            <person name="Nie S."/>
            <person name="Bao Y.-T."/>
            <person name="Zhang R.-G."/>
            <person name="Yun Q.-Z."/>
            <person name="Chai Y.-H."/>
            <person name="Lu J.-Y."/>
            <person name="Li Y."/>
            <person name="Zhao S.-W."/>
            <person name="Mao J.-F."/>
            <person name="Jia S.-G."/>
            <person name="Mao Y.-M."/>
        </authorList>
    </citation>
    <scope>NUCLEOTIDE SEQUENCE</scope>
    <source>
        <strain evidence="2">AT0</strain>
        <tissue evidence="2">Leaf</tissue>
    </source>
</reference>
<name>A0A978VNK4_ZIZJJ</name>